<gene>
    <name evidence="2" type="ORF">CPELLU_LOCUS2928</name>
</gene>
<dbReference type="PANTHER" id="PTHR32046:SF12">
    <property type="entry name" value="AIG1-TYPE G DOMAIN-CONTAINING PROTEIN"/>
    <property type="match status" value="1"/>
</dbReference>
<dbReference type="Proteomes" id="UP000789759">
    <property type="component" value="Unassembled WGS sequence"/>
</dbReference>
<dbReference type="GO" id="GO:0005525">
    <property type="term" value="F:GTP binding"/>
    <property type="evidence" value="ECO:0007669"/>
    <property type="project" value="InterPro"/>
</dbReference>
<dbReference type="PANTHER" id="PTHR32046">
    <property type="entry name" value="G DOMAIN-CONTAINING PROTEIN"/>
    <property type="match status" value="1"/>
</dbReference>
<sequence length="423" mass="49351">LFVGETGVGKSTLINVLTNYFRNGSSDNIKIAVKSKYFKVTEEDLEHPSSEFDVNDQTSSQTSECFHYDFEHSTHPEYKFRFIDSPGLGDTRYQDRKNLELIIEKAVNEKYLNAIVFVINGRQARYSEVIKNTINGFNNYLPKSLLENNLFLIITQTKKLGAIFQLDLFKKEVAIPKDVFYMDNLMFSCNPNEWRSDSLSKLEVEQSWELSRKTIVNFLNAIENSEFKSTEDFQKIAELQRDLATQIQKAIEEISKINGAIIQLLNAKHECENNENILEDSKNYTREEVIEFLEYIQTPHKNMIYAEYVDAGGRFVRRRQTFKEVINEMKERYDRHFANSIELKVEEKMRCSNLEILVKGVESCYNSIQRDIESLKIISKFNFDRGLKSAFDKLKSIAENVSDENLKTRQLKRISEIEELSKI</sequence>
<proteinExistence type="predicted"/>
<dbReference type="Gene3D" id="3.40.50.300">
    <property type="entry name" value="P-loop containing nucleotide triphosphate hydrolases"/>
    <property type="match status" value="1"/>
</dbReference>
<reference evidence="2" key="1">
    <citation type="submission" date="2021-06" db="EMBL/GenBank/DDBJ databases">
        <authorList>
            <person name="Kallberg Y."/>
            <person name="Tangrot J."/>
            <person name="Rosling A."/>
        </authorList>
    </citation>
    <scope>NUCLEOTIDE SEQUENCE</scope>
    <source>
        <strain evidence="2">FL966</strain>
    </source>
</reference>
<dbReference type="CDD" id="cd00882">
    <property type="entry name" value="Ras_like_GTPase"/>
    <property type="match status" value="1"/>
</dbReference>
<feature type="domain" description="G" evidence="1">
    <location>
        <begin position="2"/>
        <end position="131"/>
    </location>
</feature>
<evidence type="ECO:0000313" key="3">
    <source>
        <dbReference type="Proteomes" id="UP000789759"/>
    </source>
</evidence>
<dbReference type="OrthoDB" id="2386367at2759"/>
<organism evidence="2 3">
    <name type="scientific">Cetraspora pellucida</name>
    <dbReference type="NCBI Taxonomy" id="1433469"/>
    <lineage>
        <taxon>Eukaryota</taxon>
        <taxon>Fungi</taxon>
        <taxon>Fungi incertae sedis</taxon>
        <taxon>Mucoromycota</taxon>
        <taxon>Glomeromycotina</taxon>
        <taxon>Glomeromycetes</taxon>
        <taxon>Diversisporales</taxon>
        <taxon>Gigasporaceae</taxon>
        <taxon>Cetraspora</taxon>
    </lineage>
</organism>
<evidence type="ECO:0000313" key="2">
    <source>
        <dbReference type="EMBL" id="CAG8511254.1"/>
    </source>
</evidence>
<dbReference type="Pfam" id="PF01926">
    <property type="entry name" value="MMR_HSR1"/>
    <property type="match status" value="1"/>
</dbReference>
<dbReference type="InterPro" id="IPR006073">
    <property type="entry name" value="GTP-bd"/>
</dbReference>
<dbReference type="AlphaFoldDB" id="A0A9N9F5K7"/>
<accession>A0A9N9F5K7</accession>
<dbReference type="SUPFAM" id="SSF52540">
    <property type="entry name" value="P-loop containing nucleoside triphosphate hydrolases"/>
    <property type="match status" value="1"/>
</dbReference>
<feature type="non-terminal residue" evidence="2">
    <location>
        <position position="423"/>
    </location>
</feature>
<comment type="caution">
    <text evidence="2">The sequence shown here is derived from an EMBL/GenBank/DDBJ whole genome shotgun (WGS) entry which is preliminary data.</text>
</comment>
<protein>
    <submittedName>
        <fullName evidence="2">2521_t:CDS:1</fullName>
    </submittedName>
</protein>
<name>A0A9N9F5K7_9GLOM</name>
<keyword evidence="3" id="KW-1185">Reference proteome</keyword>
<dbReference type="EMBL" id="CAJVQA010001342">
    <property type="protein sequence ID" value="CAG8511254.1"/>
    <property type="molecule type" value="Genomic_DNA"/>
</dbReference>
<dbReference type="InterPro" id="IPR027417">
    <property type="entry name" value="P-loop_NTPase"/>
</dbReference>
<evidence type="ECO:0000259" key="1">
    <source>
        <dbReference type="Pfam" id="PF01926"/>
    </source>
</evidence>